<feature type="transmembrane region" description="Helical" evidence="8">
    <location>
        <begin position="200"/>
        <end position="220"/>
    </location>
</feature>
<dbReference type="Gene3D" id="1.10.3430.10">
    <property type="entry name" value="Ammonium transporter AmtB like domains"/>
    <property type="match status" value="1"/>
</dbReference>
<dbReference type="PANTHER" id="PTHR10464">
    <property type="entry name" value="UREA TRANSPORTER"/>
    <property type="match status" value="1"/>
</dbReference>
<protein>
    <submittedName>
        <fullName evidence="9">Urea transport protein</fullName>
    </submittedName>
</protein>
<accession>F4QBE5</accession>
<comment type="catalytic activity">
    <reaction evidence="7">
        <text>urea(in) = urea(out)</text>
        <dbReference type="Rhea" id="RHEA:32799"/>
        <dbReference type="ChEBI" id="CHEBI:16199"/>
    </reaction>
</comment>
<proteinExistence type="inferred from homology"/>
<keyword evidence="6 8" id="KW-0472">Membrane</keyword>
<organism evidence="9 10">
    <name type="scientific">Cavenderia fasciculata</name>
    <name type="common">Slime mold</name>
    <name type="synonym">Dictyostelium fasciculatum</name>
    <dbReference type="NCBI Taxonomy" id="261658"/>
    <lineage>
        <taxon>Eukaryota</taxon>
        <taxon>Amoebozoa</taxon>
        <taxon>Evosea</taxon>
        <taxon>Eumycetozoa</taxon>
        <taxon>Dictyostelia</taxon>
        <taxon>Acytosteliales</taxon>
        <taxon>Cavenderiaceae</taxon>
        <taxon>Cavenderia</taxon>
    </lineage>
</organism>
<dbReference type="Proteomes" id="UP000007797">
    <property type="component" value="Unassembled WGS sequence"/>
</dbReference>
<feature type="transmembrane region" description="Helical" evidence="8">
    <location>
        <begin position="226"/>
        <end position="246"/>
    </location>
</feature>
<comment type="subcellular location">
    <subcellularLocation>
        <location evidence="1">Cell membrane</location>
        <topology evidence="1">Multi-pass membrane protein</topology>
    </subcellularLocation>
</comment>
<evidence type="ECO:0000313" key="10">
    <source>
        <dbReference type="Proteomes" id="UP000007797"/>
    </source>
</evidence>
<feature type="transmembrane region" description="Helical" evidence="8">
    <location>
        <begin position="18"/>
        <end position="37"/>
    </location>
</feature>
<comment type="similarity">
    <text evidence="2">Belongs to the urea transporter family.</text>
</comment>
<dbReference type="OMA" id="MIICTIV"/>
<name>F4QBE5_CACFS</name>
<evidence type="ECO:0000256" key="7">
    <source>
        <dbReference type="ARBA" id="ARBA00033993"/>
    </source>
</evidence>
<dbReference type="GeneID" id="14866941"/>
<evidence type="ECO:0000256" key="5">
    <source>
        <dbReference type="ARBA" id="ARBA00022989"/>
    </source>
</evidence>
<sequence length="259" mass="28341">MTGIIFCIAMFYGNAEMAYTMIICTIVSSATAVLLQLNQDHIDNGLYGFNSALIGCAMIFYFGLNAAVVLAYIIGSIASTLLMHLFLLFDIRAYTFPFIAITWLLKLILQSNGIDGFPLAKSRLPGPTIDYNGFDYVGNGLVIPSHAFGQVLFQGDFISGLLMIIAIFINSPIQSLYGIIATHLSVIIINLYYPNTDDKIIISTLNGGLYSFNAVLSGIASSGNGPFYLIKMTITVIISTTFFLHLKLQNFTTLTFPFN</sequence>
<dbReference type="EMBL" id="GL883027">
    <property type="protein sequence ID" value="EGG14917.1"/>
    <property type="molecule type" value="Genomic_DNA"/>
</dbReference>
<gene>
    <name evidence="9" type="ORF">DFA_10790</name>
</gene>
<evidence type="ECO:0000256" key="4">
    <source>
        <dbReference type="ARBA" id="ARBA00022692"/>
    </source>
</evidence>
<keyword evidence="10" id="KW-1185">Reference proteome</keyword>
<evidence type="ECO:0000256" key="8">
    <source>
        <dbReference type="SAM" id="Phobius"/>
    </source>
</evidence>
<evidence type="ECO:0000313" key="9">
    <source>
        <dbReference type="EMBL" id="EGG14917.1"/>
    </source>
</evidence>
<evidence type="ECO:0000256" key="1">
    <source>
        <dbReference type="ARBA" id="ARBA00004651"/>
    </source>
</evidence>
<feature type="transmembrane region" description="Helical" evidence="8">
    <location>
        <begin position="151"/>
        <end position="169"/>
    </location>
</feature>
<keyword evidence="3" id="KW-1003">Cell membrane</keyword>
<dbReference type="KEGG" id="dfa:DFA_10790"/>
<reference evidence="10" key="1">
    <citation type="journal article" date="2011" name="Genome Res.">
        <title>Phylogeny-wide analysis of social amoeba genomes highlights ancient origins for complex intercellular communication.</title>
        <authorList>
            <person name="Heidel A.J."/>
            <person name="Lawal H.M."/>
            <person name="Felder M."/>
            <person name="Schilde C."/>
            <person name="Helps N.R."/>
            <person name="Tunggal B."/>
            <person name="Rivero F."/>
            <person name="John U."/>
            <person name="Schleicher M."/>
            <person name="Eichinger L."/>
            <person name="Platzer M."/>
            <person name="Noegel A.A."/>
            <person name="Schaap P."/>
            <person name="Gloeckner G."/>
        </authorList>
    </citation>
    <scope>NUCLEOTIDE SEQUENCE [LARGE SCALE GENOMIC DNA]</scope>
    <source>
        <strain evidence="10">SH3</strain>
    </source>
</reference>
<dbReference type="AlphaFoldDB" id="F4QBE5"/>
<dbReference type="InterPro" id="IPR004937">
    <property type="entry name" value="Urea_transporter"/>
</dbReference>
<dbReference type="PANTHER" id="PTHR10464:SF4">
    <property type="entry name" value="UREA TRANSPORTER"/>
    <property type="match status" value="1"/>
</dbReference>
<evidence type="ECO:0000256" key="6">
    <source>
        <dbReference type="ARBA" id="ARBA00023136"/>
    </source>
</evidence>
<dbReference type="GO" id="GO:0015204">
    <property type="term" value="F:urea transmembrane transporter activity"/>
    <property type="evidence" value="ECO:0007669"/>
    <property type="project" value="InterPro"/>
</dbReference>
<dbReference type="RefSeq" id="XP_004351433.1">
    <property type="nucleotide sequence ID" value="XM_004351381.1"/>
</dbReference>
<evidence type="ECO:0000256" key="2">
    <source>
        <dbReference type="ARBA" id="ARBA00005914"/>
    </source>
</evidence>
<keyword evidence="4 8" id="KW-0812">Transmembrane</keyword>
<dbReference type="OrthoDB" id="426293at2759"/>
<feature type="transmembrane region" description="Helical" evidence="8">
    <location>
        <begin position="49"/>
        <end position="75"/>
    </location>
</feature>
<dbReference type="InterPro" id="IPR029020">
    <property type="entry name" value="Ammonium/urea_transptr"/>
</dbReference>
<keyword evidence="5 8" id="KW-1133">Transmembrane helix</keyword>
<dbReference type="Pfam" id="PF03253">
    <property type="entry name" value="UT"/>
    <property type="match status" value="1"/>
</dbReference>
<evidence type="ECO:0000256" key="3">
    <source>
        <dbReference type="ARBA" id="ARBA00022475"/>
    </source>
</evidence>
<dbReference type="GO" id="GO:0005886">
    <property type="term" value="C:plasma membrane"/>
    <property type="evidence" value="ECO:0007669"/>
    <property type="project" value="UniProtKB-SubCell"/>
</dbReference>